<evidence type="ECO:0000313" key="1">
    <source>
        <dbReference type="EMBL" id="KAF2626052.1"/>
    </source>
</evidence>
<feature type="non-terminal residue" evidence="1">
    <location>
        <position position="327"/>
    </location>
</feature>
<evidence type="ECO:0000313" key="2">
    <source>
        <dbReference type="Proteomes" id="UP000799754"/>
    </source>
</evidence>
<sequence length="327" mass="35709">MSRAHVASRRRGLTDPSDGHQCGICGKLYERRDLCDRHKRRCAQTFAKPKRSKQRSCVACAVSKLGCDQGQPSCRRCSNRGIICKYVGDAADSSADGHRDITPEAFPASVPQAEDRDHGGLPEMVGSEYLNMTAAFSSAHPQAVTIAETQHTTPNWNLDINQAGGSSGSHPSVENMAFQMLSTTGDEWLGASLDNGNVSFAALWGSGLQTNNPSIDGLDSTHQSVLDTREPDQRLQWSPSSTNRAPAISAENMVSLVMSYLPMMTSQLPPTPPFIHDQIYHCNKGDVKEPIARAMICIQAYSNAMPSGRSFVYDMINKERDSLIESF</sequence>
<name>A0ACB6RXQ8_9PLEO</name>
<dbReference type="EMBL" id="MU006723">
    <property type="protein sequence ID" value="KAF2626052.1"/>
    <property type="molecule type" value="Genomic_DNA"/>
</dbReference>
<keyword evidence="2" id="KW-1185">Reference proteome</keyword>
<reference evidence="1" key="1">
    <citation type="journal article" date="2020" name="Stud. Mycol.">
        <title>101 Dothideomycetes genomes: a test case for predicting lifestyles and emergence of pathogens.</title>
        <authorList>
            <person name="Haridas S."/>
            <person name="Albert R."/>
            <person name="Binder M."/>
            <person name="Bloem J."/>
            <person name="Labutti K."/>
            <person name="Salamov A."/>
            <person name="Andreopoulos B."/>
            <person name="Baker S."/>
            <person name="Barry K."/>
            <person name="Bills G."/>
            <person name="Bluhm B."/>
            <person name="Cannon C."/>
            <person name="Castanera R."/>
            <person name="Culley D."/>
            <person name="Daum C."/>
            <person name="Ezra D."/>
            <person name="Gonzalez J."/>
            <person name="Henrissat B."/>
            <person name="Kuo A."/>
            <person name="Liang C."/>
            <person name="Lipzen A."/>
            <person name="Lutzoni F."/>
            <person name="Magnuson J."/>
            <person name="Mondo S."/>
            <person name="Nolan M."/>
            <person name="Ohm R."/>
            <person name="Pangilinan J."/>
            <person name="Park H.-J."/>
            <person name="Ramirez L."/>
            <person name="Alfaro M."/>
            <person name="Sun H."/>
            <person name="Tritt A."/>
            <person name="Yoshinaga Y."/>
            <person name="Zwiers L.-H."/>
            <person name="Turgeon B."/>
            <person name="Goodwin S."/>
            <person name="Spatafora J."/>
            <person name="Crous P."/>
            <person name="Grigoriev I."/>
        </authorList>
    </citation>
    <scope>NUCLEOTIDE SEQUENCE</scope>
    <source>
        <strain evidence="1">CBS 525.71</strain>
    </source>
</reference>
<organism evidence="1 2">
    <name type="scientific">Macroventuria anomochaeta</name>
    <dbReference type="NCBI Taxonomy" id="301207"/>
    <lineage>
        <taxon>Eukaryota</taxon>
        <taxon>Fungi</taxon>
        <taxon>Dikarya</taxon>
        <taxon>Ascomycota</taxon>
        <taxon>Pezizomycotina</taxon>
        <taxon>Dothideomycetes</taxon>
        <taxon>Pleosporomycetidae</taxon>
        <taxon>Pleosporales</taxon>
        <taxon>Pleosporineae</taxon>
        <taxon>Didymellaceae</taxon>
        <taxon>Macroventuria</taxon>
    </lineage>
</organism>
<dbReference type="Proteomes" id="UP000799754">
    <property type="component" value="Unassembled WGS sequence"/>
</dbReference>
<comment type="caution">
    <text evidence="1">The sequence shown here is derived from an EMBL/GenBank/DDBJ whole genome shotgun (WGS) entry which is preliminary data.</text>
</comment>
<gene>
    <name evidence="1" type="ORF">BU25DRAFT_449737</name>
</gene>
<proteinExistence type="predicted"/>
<protein>
    <submittedName>
        <fullName evidence="1">Uncharacterized protein</fullName>
    </submittedName>
</protein>
<accession>A0ACB6RXQ8</accession>